<dbReference type="SMART" id="SM00708">
    <property type="entry name" value="PhBP"/>
    <property type="match status" value="1"/>
</dbReference>
<evidence type="ECO:0000256" key="1">
    <source>
        <dbReference type="ARBA" id="ARBA00008098"/>
    </source>
</evidence>
<dbReference type="InterPro" id="IPR036728">
    <property type="entry name" value="PBP_GOBP_sf"/>
</dbReference>
<dbReference type="GO" id="GO:0005549">
    <property type="term" value="F:odorant binding"/>
    <property type="evidence" value="ECO:0007669"/>
    <property type="project" value="InterPro"/>
</dbReference>
<protein>
    <submittedName>
        <fullName evidence="3">Pheromone-binding protein 1</fullName>
    </submittedName>
</protein>
<proteinExistence type="inferred from homology"/>
<keyword evidence="4" id="KW-1185">Reference proteome</keyword>
<dbReference type="EMBL" id="KQ459053">
    <property type="protein sequence ID" value="KPJ04068.1"/>
    <property type="molecule type" value="Genomic_DNA"/>
</dbReference>
<gene>
    <name evidence="3" type="ORF">RR46_07827</name>
</gene>
<evidence type="ECO:0000313" key="4">
    <source>
        <dbReference type="Proteomes" id="UP000053268"/>
    </source>
</evidence>
<dbReference type="PRINTS" id="PR00484">
    <property type="entry name" value="PBPGOBP"/>
</dbReference>
<dbReference type="InterPro" id="IPR006072">
    <property type="entry name" value="Odorant/phero-bd_Lep"/>
</dbReference>
<evidence type="ECO:0000313" key="3">
    <source>
        <dbReference type="EMBL" id="KPJ04068.1"/>
    </source>
</evidence>
<organism evidence="3 4">
    <name type="scientific">Papilio xuthus</name>
    <name type="common">Asian swallowtail butterfly</name>
    <dbReference type="NCBI Taxonomy" id="66420"/>
    <lineage>
        <taxon>Eukaryota</taxon>
        <taxon>Metazoa</taxon>
        <taxon>Ecdysozoa</taxon>
        <taxon>Arthropoda</taxon>
        <taxon>Hexapoda</taxon>
        <taxon>Insecta</taxon>
        <taxon>Pterygota</taxon>
        <taxon>Neoptera</taxon>
        <taxon>Endopterygota</taxon>
        <taxon>Lepidoptera</taxon>
        <taxon>Glossata</taxon>
        <taxon>Ditrysia</taxon>
        <taxon>Papilionoidea</taxon>
        <taxon>Papilionidae</taxon>
        <taxon>Papilioninae</taxon>
        <taxon>Papilio</taxon>
    </lineage>
</organism>
<dbReference type="AlphaFoldDB" id="A0A194QEV4"/>
<sequence length="115" mass="13309">MGLPDTIYNDFYNFWSEDYVITNNATGCAFICIAARLNLIVNGPNSHINLNTFFQYSRKRGADDQTAKRLLQLLRYCEGQSRDETDTCMRVVHCANCFRREIHALNWAPKVEEIP</sequence>
<name>A0A194QEV4_PAPXU</name>
<accession>A0A194QEV4</accession>
<dbReference type="InterPro" id="IPR006170">
    <property type="entry name" value="PBP/GOBP"/>
</dbReference>
<reference evidence="3 4" key="1">
    <citation type="journal article" date="2015" name="Nat. Commun.">
        <title>Outbred genome sequencing and CRISPR/Cas9 gene editing in butterflies.</title>
        <authorList>
            <person name="Li X."/>
            <person name="Fan D."/>
            <person name="Zhang W."/>
            <person name="Liu G."/>
            <person name="Zhang L."/>
            <person name="Zhao L."/>
            <person name="Fang X."/>
            <person name="Chen L."/>
            <person name="Dong Y."/>
            <person name="Chen Y."/>
            <person name="Ding Y."/>
            <person name="Zhao R."/>
            <person name="Feng M."/>
            <person name="Zhu Y."/>
            <person name="Feng Y."/>
            <person name="Jiang X."/>
            <person name="Zhu D."/>
            <person name="Xiang H."/>
            <person name="Feng X."/>
            <person name="Li S."/>
            <person name="Wang J."/>
            <person name="Zhang G."/>
            <person name="Kronforst M.R."/>
            <person name="Wang W."/>
        </authorList>
    </citation>
    <scope>NUCLEOTIDE SEQUENCE [LARGE SCALE GENOMIC DNA]</scope>
    <source>
        <strain evidence="3">Ya'a_city_454_Px</strain>
        <tissue evidence="3">Whole body</tissue>
    </source>
</reference>
<evidence type="ECO:0000256" key="2">
    <source>
        <dbReference type="ARBA" id="ARBA00022448"/>
    </source>
</evidence>
<comment type="similarity">
    <text evidence="1">Belongs to the PBP/GOBP family.</text>
</comment>
<dbReference type="Gene3D" id="1.10.238.20">
    <property type="entry name" value="Pheromone/general odorant binding protein domain"/>
    <property type="match status" value="1"/>
</dbReference>
<dbReference type="Proteomes" id="UP000053268">
    <property type="component" value="Unassembled WGS sequence"/>
</dbReference>
<dbReference type="SUPFAM" id="SSF47565">
    <property type="entry name" value="Insect pheromone/odorant-binding proteins"/>
    <property type="match status" value="1"/>
</dbReference>
<keyword evidence="2" id="KW-0813">Transport</keyword>